<keyword evidence="4" id="KW-1185">Reference proteome</keyword>
<dbReference type="InterPro" id="IPR050738">
    <property type="entry name" value="Sulfatase"/>
</dbReference>
<proteinExistence type="inferred from homology"/>
<evidence type="ECO:0000313" key="3">
    <source>
        <dbReference type="EMBL" id="EHJ59838.1"/>
    </source>
</evidence>
<dbReference type="Pfam" id="PF00884">
    <property type="entry name" value="Sulfatase"/>
    <property type="match status" value="1"/>
</dbReference>
<feature type="domain" description="Sulfatase N-terminal" evidence="2">
    <location>
        <begin position="41"/>
        <end position="326"/>
    </location>
</feature>
<gene>
    <name evidence="3" type="ORF">NSU_3181</name>
</gene>
<dbReference type="PANTHER" id="PTHR42693">
    <property type="entry name" value="ARYLSULFATASE FAMILY MEMBER"/>
    <property type="match status" value="1"/>
</dbReference>
<dbReference type="eggNOG" id="COG3119">
    <property type="taxonomic scope" value="Bacteria"/>
</dbReference>
<evidence type="ECO:0000259" key="2">
    <source>
        <dbReference type="Pfam" id="PF00884"/>
    </source>
</evidence>
<dbReference type="SUPFAM" id="SSF53649">
    <property type="entry name" value="Alkaline phosphatase-like"/>
    <property type="match status" value="1"/>
</dbReference>
<organism evidence="3 4">
    <name type="scientific">Novosphingobium pentaromativorans US6-1</name>
    <dbReference type="NCBI Taxonomy" id="1088721"/>
    <lineage>
        <taxon>Bacteria</taxon>
        <taxon>Pseudomonadati</taxon>
        <taxon>Pseudomonadota</taxon>
        <taxon>Alphaproteobacteria</taxon>
        <taxon>Sphingomonadales</taxon>
        <taxon>Sphingomonadaceae</taxon>
        <taxon>Novosphingobium</taxon>
    </lineage>
</organism>
<dbReference type="AlphaFoldDB" id="G6EFR0"/>
<comment type="caution">
    <text evidence="3">The sequence shown here is derived from an EMBL/GenBank/DDBJ whole genome shotgun (WGS) entry which is preliminary data.</text>
</comment>
<sequence>MAGFGKRDVLKAGVAGMAMALMPRGVRARSYRQPVDRRGAPNLLLITSDDVDWSALGFMTGRKGLTPNLDKLAARSHVFEQVRTVAPICMPSRQAIMSGKLPHRNGGNGFFPMFEGTPTLCSTLEAAHYYCAASHKIGHMQPASSFPWRNSAEGKDRHPMVHAAFLSLAITEAQAQMMPFFVNCNINDPHRPFYGSPVGLAMDNDNRGPFRIPHELGPDDVVIPPNLDDLPDVREEHAQYWNSAQRLDIAVGHILDALEASGEADNTVILFVADHGMPMPFAKATCYDHGIRTPVILNYPGMGAPRRFDNLTTNLDILPTLCDLLGQTAPEGIDGDSWVPMLKGGASVDRPFVTSFVDYVSSGMHYPMRTLQDRRWAFLVTPWSDGGKTKFRAESMFGLTWPAMVERAKSDPAMARRTAQYTEGYPMALYDLKNDPGQRHNLIDEPEHQGQVELMKKLMLDEMVRTGDPQLENYRRMLAGQPAEVVQEPERYRLHRDD</sequence>
<protein>
    <recommendedName>
        <fullName evidence="2">Sulfatase N-terminal domain-containing protein</fullName>
    </recommendedName>
</protein>
<accession>G6EFR0</accession>
<comment type="similarity">
    <text evidence="1">Belongs to the sulfatase family.</text>
</comment>
<evidence type="ECO:0000313" key="4">
    <source>
        <dbReference type="Proteomes" id="UP000004030"/>
    </source>
</evidence>
<dbReference type="GO" id="GO:0004065">
    <property type="term" value="F:arylsulfatase activity"/>
    <property type="evidence" value="ECO:0007669"/>
    <property type="project" value="TreeGrafter"/>
</dbReference>
<dbReference type="KEGG" id="npn:JI59_19680"/>
<dbReference type="CDD" id="cd16027">
    <property type="entry name" value="SGSH"/>
    <property type="match status" value="1"/>
</dbReference>
<dbReference type="Proteomes" id="UP000004030">
    <property type="component" value="Unassembled WGS sequence"/>
</dbReference>
<reference evidence="3 4" key="1">
    <citation type="journal article" date="2012" name="J. Bacteriol.">
        <title>Genome sequence of benzo(a)pyrene-degrading bacterium Novosphingobium pentaromativorans US6-1.</title>
        <authorList>
            <person name="Luo Y.R."/>
            <person name="Kang S.G."/>
            <person name="Kim S.J."/>
            <person name="Kim M.R."/>
            <person name="Li N."/>
            <person name="Lee J.H."/>
            <person name="Kwon K.K."/>
        </authorList>
    </citation>
    <scope>NUCLEOTIDE SEQUENCE [LARGE SCALE GENOMIC DNA]</scope>
    <source>
        <strain evidence="3 4">US6-1</strain>
    </source>
</reference>
<dbReference type="EMBL" id="AGFM01000053">
    <property type="protein sequence ID" value="EHJ59838.1"/>
    <property type="molecule type" value="Genomic_DNA"/>
</dbReference>
<dbReference type="PATRIC" id="fig|1088721.3.peg.3138"/>
<dbReference type="PANTHER" id="PTHR42693:SF33">
    <property type="entry name" value="ARYLSULFATASE"/>
    <property type="match status" value="1"/>
</dbReference>
<dbReference type="Gene3D" id="3.40.720.10">
    <property type="entry name" value="Alkaline Phosphatase, subunit A"/>
    <property type="match status" value="1"/>
</dbReference>
<dbReference type="RefSeq" id="WP_007014089.1">
    <property type="nucleotide sequence ID" value="NZ_AGFM01000053.1"/>
</dbReference>
<name>G6EFR0_9SPHN</name>
<evidence type="ECO:0000256" key="1">
    <source>
        <dbReference type="ARBA" id="ARBA00008779"/>
    </source>
</evidence>
<dbReference type="InterPro" id="IPR017850">
    <property type="entry name" value="Alkaline_phosphatase_core_sf"/>
</dbReference>
<dbReference type="InterPro" id="IPR000917">
    <property type="entry name" value="Sulfatase_N"/>
</dbReference>